<reference evidence="2 3" key="1">
    <citation type="submission" date="2007-04" db="EMBL/GenBank/DDBJ databases">
        <title>Complete sequence of Pyrobaculum arsenaticum DSM 13514.</title>
        <authorList>
            <consortium name="US DOE Joint Genome Institute"/>
            <person name="Copeland A."/>
            <person name="Lucas S."/>
            <person name="Lapidus A."/>
            <person name="Barry K."/>
            <person name="Glavina del Rio T."/>
            <person name="Dalin E."/>
            <person name="Tice H."/>
            <person name="Pitluck S."/>
            <person name="Chain P."/>
            <person name="Malfatti S."/>
            <person name="Shin M."/>
            <person name="Vergez L."/>
            <person name="Schmutz J."/>
            <person name="Larimer F."/>
            <person name="Land M."/>
            <person name="Hauser L."/>
            <person name="Kyrpides N."/>
            <person name="Mikhailova N."/>
            <person name="Cozen A.E."/>
            <person name="Fitz-Gibbon S.T."/>
            <person name="House C.H."/>
            <person name="Saltikov C."/>
            <person name="Lowe T.M."/>
            <person name="Richardson P."/>
        </authorList>
    </citation>
    <scope>NUCLEOTIDE SEQUENCE [LARGE SCALE GENOMIC DNA]</scope>
    <source>
        <strain evidence="3">ATCC 700994 / DSM 13514 / JCM 11321 / PZ6</strain>
    </source>
</reference>
<gene>
    <name evidence="2" type="ordered locus">Pars_1453</name>
</gene>
<feature type="region of interest" description="Disordered" evidence="1">
    <location>
        <begin position="49"/>
        <end position="79"/>
    </location>
</feature>
<evidence type="ECO:0000313" key="3">
    <source>
        <dbReference type="Proteomes" id="UP000001567"/>
    </source>
</evidence>
<protein>
    <submittedName>
        <fullName evidence="2">Uncharacterized protein</fullName>
    </submittedName>
</protein>
<dbReference type="AlphaFoldDB" id="A4WKU4"/>
<dbReference type="EMBL" id="CP000660">
    <property type="protein sequence ID" value="ABP51011.1"/>
    <property type="molecule type" value="Genomic_DNA"/>
</dbReference>
<dbReference type="Proteomes" id="UP000001567">
    <property type="component" value="Chromosome"/>
</dbReference>
<evidence type="ECO:0000313" key="2">
    <source>
        <dbReference type="EMBL" id="ABP51011.1"/>
    </source>
</evidence>
<evidence type="ECO:0000256" key="1">
    <source>
        <dbReference type="SAM" id="MobiDB-lite"/>
    </source>
</evidence>
<sequence length="79" mass="8976">MYLSLYRCLYFNSFGMLKFVKGDPIYKTSCRNTVPGGAEGLNTAFNSQLHSQTAGKEQNCSKTTTRENRSQNKTKRKKT</sequence>
<feature type="compositionally biased region" description="Polar residues" evidence="1">
    <location>
        <begin position="49"/>
        <end position="63"/>
    </location>
</feature>
<name>A4WKU4_PYRAR</name>
<dbReference type="HOGENOM" id="CLU_2597878_0_0_2"/>
<dbReference type="KEGG" id="pas:Pars_1453"/>
<proteinExistence type="predicted"/>
<organism evidence="2 3">
    <name type="scientific">Pyrobaculum arsenaticum (strain DSM 13514 / JCM 11321 / PZ6)</name>
    <dbReference type="NCBI Taxonomy" id="340102"/>
    <lineage>
        <taxon>Archaea</taxon>
        <taxon>Thermoproteota</taxon>
        <taxon>Thermoprotei</taxon>
        <taxon>Thermoproteales</taxon>
        <taxon>Thermoproteaceae</taxon>
        <taxon>Pyrobaculum</taxon>
    </lineage>
</organism>
<accession>A4WKU4</accession>